<accession>A0A6M3LKS1</accession>
<sequence>MTNPPEVKGVTPKRIFQKIESERLFEVDLDFEPSYVPWIYLENVIQRVLARMVGQGPFGPVTVKCTKDGSLAVVSRGGAFDAYERLDKSFSSIVDSTTDGTTADKLVDSAVDFVTLDIAVGDSVCNRTDKTTALVTAIDDLNTLSLDADIMITGETYSIIRPYEFEFSQQMSRIDLFTYNGLIDYQLTRDNIQPYGDKIELFEDSFYSLDFFCLKAKATPTTWDTTSHTKSKLMGWYRLDE</sequence>
<protein>
    <submittedName>
        <fullName evidence="1">Uncharacterized protein</fullName>
    </submittedName>
</protein>
<reference evidence="1" key="1">
    <citation type="submission" date="2020-03" db="EMBL/GenBank/DDBJ databases">
        <title>The deep terrestrial virosphere.</title>
        <authorList>
            <person name="Holmfeldt K."/>
            <person name="Nilsson E."/>
            <person name="Simone D."/>
            <person name="Lopez-Fernandez M."/>
            <person name="Wu X."/>
            <person name="de Brujin I."/>
            <person name="Lundin D."/>
            <person name="Andersson A."/>
            <person name="Bertilsson S."/>
            <person name="Dopson M."/>
        </authorList>
    </citation>
    <scope>NUCLEOTIDE SEQUENCE</scope>
    <source>
        <strain evidence="1">MM415B04250</strain>
    </source>
</reference>
<dbReference type="AlphaFoldDB" id="A0A6M3LKS1"/>
<evidence type="ECO:0000313" key="1">
    <source>
        <dbReference type="EMBL" id="QJA93385.1"/>
    </source>
</evidence>
<proteinExistence type="predicted"/>
<name>A0A6M3LKS1_9ZZZZ</name>
<dbReference type="EMBL" id="MT143145">
    <property type="protein sequence ID" value="QJA93385.1"/>
    <property type="molecule type" value="Genomic_DNA"/>
</dbReference>
<organism evidence="1">
    <name type="scientific">viral metagenome</name>
    <dbReference type="NCBI Taxonomy" id="1070528"/>
    <lineage>
        <taxon>unclassified sequences</taxon>
        <taxon>metagenomes</taxon>
        <taxon>organismal metagenomes</taxon>
    </lineage>
</organism>
<gene>
    <name evidence="1" type="ORF">MM415B04250_0001</name>
</gene>